<accession>A0AC61N0S2</accession>
<gene>
    <name evidence="1" type="primary">smpB</name>
    <name evidence="1" type="ORF">JFY71_10870</name>
</gene>
<evidence type="ECO:0000313" key="2">
    <source>
        <dbReference type="Proteomes" id="UP000595814"/>
    </source>
</evidence>
<sequence length="153" mass="17843">MKNMSKKIIANNKKARYEYFIEEVFEAGIVLKGTEVKSIRRGKVSIKESYCLLKDGELFIFGMHISPYEHGNRYNVDPLRTRKLLLHKKQINKLIGATKEKGFTIVPLKLYLKDGLVKLEIALAKGKKIYDKRDSIAKKDAERRIRRAVKERY</sequence>
<name>A0AC61N0S2_9FIRM</name>
<evidence type="ECO:0000313" key="1">
    <source>
        <dbReference type="EMBL" id="QQK09135.1"/>
    </source>
</evidence>
<proteinExistence type="predicted"/>
<keyword evidence="2" id="KW-1185">Reference proteome</keyword>
<reference evidence="1 2" key="1">
    <citation type="journal article" date="2022" name="Int. J. Syst. Evol. Microbiol.">
        <title>Miniphocaeibacter halophilus sp. nov., an ammonium-tolerant acetate-producing bacterium isolated from a biogas system.</title>
        <authorList>
            <person name="Schnurer A."/>
            <person name="Singh A."/>
            <person name="Bi S."/>
            <person name="Qiao W."/>
            <person name="Westerholm M."/>
        </authorList>
    </citation>
    <scope>NUCLEOTIDE SEQUENCE [LARGE SCALE GENOMIC DNA]</scope>
    <source>
        <strain evidence="1 2">AMB_01</strain>
    </source>
</reference>
<dbReference type="EMBL" id="CP066744">
    <property type="protein sequence ID" value="QQK09135.1"/>
    <property type="molecule type" value="Genomic_DNA"/>
</dbReference>
<organism evidence="1 2">
    <name type="scientific">Miniphocaeibacter halophilus</name>
    <dbReference type="NCBI Taxonomy" id="2931922"/>
    <lineage>
        <taxon>Bacteria</taxon>
        <taxon>Bacillati</taxon>
        <taxon>Bacillota</taxon>
        <taxon>Tissierellia</taxon>
        <taxon>Tissierellales</taxon>
        <taxon>Peptoniphilaceae</taxon>
        <taxon>Miniphocaeibacter</taxon>
    </lineage>
</organism>
<dbReference type="Proteomes" id="UP000595814">
    <property type="component" value="Chromosome"/>
</dbReference>
<protein>
    <submittedName>
        <fullName evidence="1">SsrA-binding protein SmpB</fullName>
    </submittedName>
</protein>